<dbReference type="SUPFAM" id="SSF50715">
    <property type="entry name" value="Ribosomal protein L25-like"/>
    <property type="match status" value="1"/>
</dbReference>
<comment type="function">
    <text evidence="5">This is one of the proteins that binds to the 5S RNA in the ribosome where it forms part of the central protuberance.</text>
</comment>
<dbReference type="GO" id="GO:0008097">
    <property type="term" value="F:5S rRNA binding"/>
    <property type="evidence" value="ECO:0007669"/>
    <property type="project" value="InterPro"/>
</dbReference>
<feature type="compositionally biased region" description="Basic and acidic residues" evidence="6">
    <location>
        <begin position="206"/>
        <end position="217"/>
    </location>
</feature>
<accession>A0A1U7CPL4</accession>
<feature type="domain" description="Large ribosomal subunit protein bL25 L25" evidence="7">
    <location>
        <begin position="12"/>
        <end position="96"/>
    </location>
</feature>
<dbReference type="InterPro" id="IPR020057">
    <property type="entry name" value="Ribosomal_bL25_b-dom"/>
</dbReference>
<evidence type="ECO:0000256" key="6">
    <source>
        <dbReference type="SAM" id="MobiDB-lite"/>
    </source>
</evidence>
<dbReference type="PANTHER" id="PTHR33284">
    <property type="entry name" value="RIBOSOMAL PROTEIN L25/GLN-TRNA SYNTHETASE, ANTI-CODON-BINDING DOMAIN-CONTAINING PROTEIN"/>
    <property type="match status" value="1"/>
</dbReference>
<evidence type="ECO:0000256" key="2">
    <source>
        <dbReference type="ARBA" id="ARBA00022884"/>
    </source>
</evidence>
<dbReference type="EMBL" id="CP019082">
    <property type="protein sequence ID" value="APW60861.1"/>
    <property type="molecule type" value="Genomic_DNA"/>
</dbReference>
<reference evidence="10" key="1">
    <citation type="submission" date="2016-12" db="EMBL/GenBank/DDBJ databases">
        <title>Comparative genomics of four Isosphaeraceae planctomycetes: a common pool of plasmids and glycoside hydrolase genes.</title>
        <authorList>
            <person name="Ivanova A."/>
        </authorList>
    </citation>
    <scope>NUCLEOTIDE SEQUENCE [LARGE SCALE GENOMIC DNA]</scope>
    <source>
        <strain evidence="10">PX4</strain>
    </source>
</reference>
<dbReference type="InterPro" id="IPR037121">
    <property type="entry name" value="Ribosomal_bL25_C"/>
</dbReference>
<keyword evidence="2 5" id="KW-0694">RNA-binding</keyword>
<dbReference type="CDD" id="cd00495">
    <property type="entry name" value="Ribosomal_L25_TL5_CTC"/>
    <property type="match status" value="1"/>
</dbReference>
<dbReference type="InterPro" id="IPR020056">
    <property type="entry name" value="Rbsml_bL25/Gln-tRNA_synth_N"/>
</dbReference>
<dbReference type="Pfam" id="PF01386">
    <property type="entry name" value="Ribosomal_L25p"/>
    <property type="match status" value="1"/>
</dbReference>
<proteinExistence type="inferred from homology"/>
<evidence type="ECO:0000259" key="7">
    <source>
        <dbReference type="Pfam" id="PF01386"/>
    </source>
</evidence>
<dbReference type="OrthoDB" id="9790002at2"/>
<dbReference type="GO" id="GO:0003735">
    <property type="term" value="F:structural constituent of ribosome"/>
    <property type="evidence" value="ECO:0007669"/>
    <property type="project" value="InterPro"/>
</dbReference>
<comment type="similarity">
    <text evidence="5">Belongs to the bacterial ribosomal protein bL25 family. CTC subfamily.</text>
</comment>
<keyword evidence="10" id="KW-1185">Reference proteome</keyword>
<dbReference type="AlphaFoldDB" id="A0A1U7CPL4"/>
<sequence>MADALKLRVETRDPAKNKGTGTRVSRRLRKAGRVPGVIYGHKQDVVPITLSNTDVDAMIKAANHLAELDLGGKTETVLIRDVQWDHLGKAILHVDFARVNIEELIETEVNLDYRGTAEGVADGGVLEQIVHNLTVKCPAGAIPSTLKVDVTGLKVDQGLHVRDLVLPPGVVVDADPDILLVHVVLRTSGDEATEAGAESGSQPEVIKPERKEKDKAD</sequence>
<dbReference type="STRING" id="1387353.BSF38_02353"/>
<evidence type="ECO:0000256" key="3">
    <source>
        <dbReference type="ARBA" id="ARBA00022980"/>
    </source>
</evidence>
<evidence type="ECO:0000256" key="1">
    <source>
        <dbReference type="ARBA" id="ARBA00022730"/>
    </source>
</evidence>
<keyword evidence="1 5" id="KW-0699">rRNA-binding</keyword>
<dbReference type="Proteomes" id="UP000186309">
    <property type="component" value="Chromosome"/>
</dbReference>
<dbReference type="Gene3D" id="2.170.120.20">
    <property type="entry name" value="Ribosomal protein L25, beta domain"/>
    <property type="match status" value="1"/>
</dbReference>
<dbReference type="InterPro" id="IPR029751">
    <property type="entry name" value="Ribosomal_L25_dom"/>
</dbReference>
<dbReference type="NCBIfam" id="TIGR00731">
    <property type="entry name" value="bL25_bact_ctc"/>
    <property type="match status" value="1"/>
</dbReference>
<evidence type="ECO:0000256" key="4">
    <source>
        <dbReference type="ARBA" id="ARBA00023274"/>
    </source>
</evidence>
<evidence type="ECO:0000256" key="5">
    <source>
        <dbReference type="HAMAP-Rule" id="MF_01334"/>
    </source>
</evidence>
<dbReference type="GO" id="GO:0022625">
    <property type="term" value="C:cytosolic large ribosomal subunit"/>
    <property type="evidence" value="ECO:0007669"/>
    <property type="project" value="TreeGrafter"/>
</dbReference>
<keyword evidence="4 5" id="KW-0687">Ribonucleoprotein</keyword>
<feature type="region of interest" description="Disordered" evidence="6">
    <location>
        <begin position="191"/>
        <end position="217"/>
    </location>
</feature>
<dbReference type="HAMAP" id="MF_01334">
    <property type="entry name" value="Ribosomal_bL25_CTC"/>
    <property type="match status" value="1"/>
</dbReference>
<dbReference type="PANTHER" id="PTHR33284:SF1">
    <property type="entry name" value="RIBOSOMAL PROTEIN L25_GLN-TRNA SYNTHETASE, ANTI-CODON-BINDING DOMAIN-CONTAINING PROTEIN"/>
    <property type="match status" value="1"/>
</dbReference>
<dbReference type="RefSeq" id="WP_076345781.1">
    <property type="nucleotide sequence ID" value="NZ_CP019082.1"/>
</dbReference>
<gene>
    <name evidence="5 9" type="primary">ctc</name>
    <name evidence="5" type="synonym">rplY</name>
    <name evidence="9" type="ORF">BSF38_02353</name>
</gene>
<dbReference type="Gene3D" id="2.40.240.10">
    <property type="entry name" value="Ribosomal Protein L25, Chain P"/>
    <property type="match status" value="1"/>
</dbReference>
<protein>
    <recommendedName>
        <fullName evidence="5">Large ribosomal subunit protein bL25</fullName>
    </recommendedName>
    <alternativeName>
        <fullName evidence="5">General stress protein CTC</fullName>
    </alternativeName>
</protein>
<evidence type="ECO:0000313" key="10">
    <source>
        <dbReference type="Proteomes" id="UP000186309"/>
    </source>
</evidence>
<comment type="subunit">
    <text evidence="5">Part of the 50S ribosomal subunit; part of the 5S rRNA/L5/L18/L25 subcomplex. Contacts the 5S rRNA. Binds to the 5S rRNA independently of L5 and L18.</text>
</comment>
<name>A0A1U7CPL4_9BACT</name>
<feature type="domain" description="Large ribosomal subunit protein bL25 beta" evidence="8">
    <location>
        <begin position="105"/>
        <end position="184"/>
    </location>
</feature>
<evidence type="ECO:0000313" key="9">
    <source>
        <dbReference type="EMBL" id="APW60861.1"/>
    </source>
</evidence>
<organism evidence="9 10">
    <name type="scientific">Paludisphaera borealis</name>
    <dbReference type="NCBI Taxonomy" id="1387353"/>
    <lineage>
        <taxon>Bacteria</taxon>
        <taxon>Pseudomonadati</taxon>
        <taxon>Planctomycetota</taxon>
        <taxon>Planctomycetia</taxon>
        <taxon>Isosphaerales</taxon>
        <taxon>Isosphaeraceae</taxon>
        <taxon>Paludisphaera</taxon>
    </lineage>
</organism>
<dbReference type="Pfam" id="PF14693">
    <property type="entry name" value="Ribosomal_TL5_C"/>
    <property type="match status" value="1"/>
</dbReference>
<keyword evidence="3 5" id="KW-0689">Ribosomal protein</keyword>
<evidence type="ECO:0000259" key="8">
    <source>
        <dbReference type="Pfam" id="PF14693"/>
    </source>
</evidence>
<dbReference type="KEGG" id="pbor:BSF38_02353"/>
<dbReference type="GO" id="GO:0006412">
    <property type="term" value="P:translation"/>
    <property type="evidence" value="ECO:0007669"/>
    <property type="project" value="UniProtKB-UniRule"/>
</dbReference>
<dbReference type="InterPro" id="IPR020930">
    <property type="entry name" value="Ribosomal_uL5_bac-type"/>
</dbReference>
<dbReference type="InterPro" id="IPR011035">
    <property type="entry name" value="Ribosomal_bL25/Gln-tRNA_synth"/>
</dbReference>
<dbReference type="InterPro" id="IPR001021">
    <property type="entry name" value="Ribosomal_bL25_long"/>
</dbReference>